<protein>
    <submittedName>
        <fullName evidence="2">RCG39852</fullName>
    </submittedName>
</protein>
<evidence type="ECO:0000256" key="1">
    <source>
        <dbReference type="SAM" id="MobiDB-lite"/>
    </source>
</evidence>
<dbReference type="AlphaFoldDB" id="A6IA27"/>
<organism evidence="2 3">
    <name type="scientific">Rattus norvegicus</name>
    <name type="common">Rat</name>
    <dbReference type="NCBI Taxonomy" id="10116"/>
    <lineage>
        <taxon>Eukaryota</taxon>
        <taxon>Metazoa</taxon>
        <taxon>Chordata</taxon>
        <taxon>Craniata</taxon>
        <taxon>Vertebrata</taxon>
        <taxon>Euteleostomi</taxon>
        <taxon>Mammalia</taxon>
        <taxon>Eutheria</taxon>
        <taxon>Euarchontoglires</taxon>
        <taxon>Glires</taxon>
        <taxon>Rodentia</taxon>
        <taxon>Myomorpha</taxon>
        <taxon>Muroidea</taxon>
        <taxon>Muridae</taxon>
        <taxon>Murinae</taxon>
        <taxon>Rattus</taxon>
    </lineage>
</organism>
<dbReference type="EMBL" id="CH473956">
    <property type="protein sequence ID" value="EDM17154.1"/>
    <property type="molecule type" value="Genomic_DNA"/>
</dbReference>
<reference evidence="2 3" key="1">
    <citation type="submission" date="2005-09" db="EMBL/GenBank/DDBJ databases">
        <authorList>
            <person name="Mural R.J."/>
            <person name="Li P.W."/>
            <person name="Adams M.D."/>
            <person name="Amanatides P.G."/>
            <person name="Baden-Tillson H."/>
            <person name="Barnstead M."/>
            <person name="Chin S.H."/>
            <person name="Dew I."/>
            <person name="Evans C.A."/>
            <person name="Ferriera S."/>
            <person name="Flanigan M."/>
            <person name="Fosler C."/>
            <person name="Glodek A."/>
            <person name="Gu Z."/>
            <person name="Holt R.A."/>
            <person name="Jennings D."/>
            <person name="Kraft C.L."/>
            <person name="Lu F."/>
            <person name="Nguyen T."/>
            <person name="Nusskern D.R."/>
            <person name="Pfannkoch C.M."/>
            <person name="Sitter C."/>
            <person name="Sutton G.G."/>
            <person name="Venter J.C."/>
            <person name="Wang Z."/>
            <person name="Woodage T."/>
            <person name="Zheng X.H."/>
            <person name="Zhong F."/>
        </authorList>
    </citation>
    <scope>NUCLEOTIDE SEQUENCE [LARGE SCALE GENOMIC DNA]</scope>
    <source>
        <strain>BN</strain>
        <strain evidence="3">Sprague-Dawley</strain>
    </source>
</reference>
<sequence>MKSNDMERFKGSQHYQRPKNKSELPCKC</sequence>
<dbReference type="Proteomes" id="UP000234681">
    <property type="component" value="Chromosome 1"/>
</dbReference>
<name>A6IA27_RAT</name>
<feature type="compositionally biased region" description="Basic and acidic residues" evidence="1">
    <location>
        <begin position="1"/>
        <end position="10"/>
    </location>
</feature>
<proteinExistence type="predicted"/>
<evidence type="ECO:0000313" key="3">
    <source>
        <dbReference type="Proteomes" id="UP000234681"/>
    </source>
</evidence>
<feature type="region of interest" description="Disordered" evidence="1">
    <location>
        <begin position="1"/>
        <end position="28"/>
    </location>
</feature>
<evidence type="ECO:0000313" key="2">
    <source>
        <dbReference type="EMBL" id="EDM17154.1"/>
    </source>
</evidence>
<accession>A6IA27</accession>
<feature type="non-terminal residue" evidence="2">
    <location>
        <position position="28"/>
    </location>
</feature>
<gene>
    <name evidence="2" type="ORF">rCG_39852</name>
</gene>